<dbReference type="InterPro" id="IPR007110">
    <property type="entry name" value="Ig-like_dom"/>
</dbReference>
<evidence type="ECO:0000256" key="1">
    <source>
        <dbReference type="ARBA" id="ARBA00023157"/>
    </source>
</evidence>
<dbReference type="PANTHER" id="PTHR44170">
    <property type="entry name" value="PROTEIN SIDEKICK"/>
    <property type="match status" value="1"/>
</dbReference>
<dbReference type="InterPro" id="IPR003599">
    <property type="entry name" value="Ig_sub"/>
</dbReference>
<evidence type="ECO:0000313" key="3">
    <source>
        <dbReference type="EMBL" id="KAG6462198.1"/>
    </source>
</evidence>
<reference evidence="3" key="1">
    <citation type="journal article" date="2016" name="Insect Biochem. Mol. Biol.">
        <title>Multifaceted biological insights from a draft genome sequence of the tobacco hornworm moth, Manduca sexta.</title>
        <authorList>
            <person name="Kanost M.R."/>
            <person name="Arrese E.L."/>
            <person name="Cao X."/>
            <person name="Chen Y.R."/>
            <person name="Chellapilla S."/>
            <person name="Goldsmith M.R."/>
            <person name="Grosse-Wilde E."/>
            <person name="Heckel D.G."/>
            <person name="Herndon N."/>
            <person name="Jiang H."/>
            <person name="Papanicolaou A."/>
            <person name="Qu J."/>
            <person name="Soulages J.L."/>
            <person name="Vogel H."/>
            <person name="Walters J."/>
            <person name="Waterhouse R.M."/>
            <person name="Ahn S.J."/>
            <person name="Almeida F.C."/>
            <person name="An C."/>
            <person name="Aqrawi P."/>
            <person name="Bretschneider A."/>
            <person name="Bryant W.B."/>
            <person name="Bucks S."/>
            <person name="Chao H."/>
            <person name="Chevignon G."/>
            <person name="Christen J.M."/>
            <person name="Clarke D.F."/>
            <person name="Dittmer N.T."/>
            <person name="Ferguson L.C.F."/>
            <person name="Garavelou S."/>
            <person name="Gordon K.H.J."/>
            <person name="Gunaratna R.T."/>
            <person name="Han Y."/>
            <person name="Hauser F."/>
            <person name="He Y."/>
            <person name="Heidel-Fischer H."/>
            <person name="Hirsh A."/>
            <person name="Hu Y."/>
            <person name="Jiang H."/>
            <person name="Kalra D."/>
            <person name="Klinner C."/>
            <person name="Konig C."/>
            <person name="Kovar C."/>
            <person name="Kroll A.R."/>
            <person name="Kuwar S.S."/>
            <person name="Lee S.L."/>
            <person name="Lehman R."/>
            <person name="Li K."/>
            <person name="Li Z."/>
            <person name="Liang H."/>
            <person name="Lovelace S."/>
            <person name="Lu Z."/>
            <person name="Mansfield J.H."/>
            <person name="McCulloch K.J."/>
            <person name="Mathew T."/>
            <person name="Morton B."/>
            <person name="Muzny D.M."/>
            <person name="Neunemann D."/>
            <person name="Ongeri F."/>
            <person name="Pauchet Y."/>
            <person name="Pu L.L."/>
            <person name="Pyrousis I."/>
            <person name="Rao X.J."/>
            <person name="Redding A."/>
            <person name="Roesel C."/>
            <person name="Sanchez-Gracia A."/>
            <person name="Schaack S."/>
            <person name="Shukla A."/>
            <person name="Tetreau G."/>
            <person name="Wang Y."/>
            <person name="Xiong G.H."/>
            <person name="Traut W."/>
            <person name="Walsh T.K."/>
            <person name="Worley K.C."/>
            <person name="Wu D."/>
            <person name="Wu W."/>
            <person name="Wu Y.Q."/>
            <person name="Zhang X."/>
            <person name="Zou Z."/>
            <person name="Zucker H."/>
            <person name="Briscoe A.D."/>
            <person name="Burmester T."/>
            <person name="Clem R.J."/>
            <person name="Feyereisen R."/>
            <person name="Grimmelikhuijzen C.J.P."/>
            <person name="Hamodrakas S.J."/>
            <person name="Hansson B.S."/>
            <person name="Huguet E."/>
            <person name="Jermiin L.S."/>
            <person name="Lan Q."/>
            <person name="Lehman H.K."/>
            <person name="Lorenzen M."/>
            <person name="Merzendorfer H."/>
            <person name="Michalopoulos I."/>
            <person name="Morton D.B."/>
            <person name="Muthukrishnan S."/>
            <person name="Oakeshott J.G."/>
            <person name="Palmer W."/>
            <person name="Park Y."/>
            <person name="Passarelli A.L."/>
            <person name="Rozas J."/>
            <person name="Schwartz L.M."/>
            <person name="Smith W."/>
            <person name="Southgate A."/>
            <person name="Vilcinskas A."/>
            <person name="Vogt R."/>
            <person name="Wang P."/>
            <person name="Werren J."/>
            <person name="Yu X.Q."/>
            <person name="Zhou J.J."/>
            <person name="Brown S.J."/>
            <person name="Scherer S.E."/>
            <person name="Richards S."/>
            <person name="Blissard G.W."/>
        </authorList>
    </citation>
    <scope>NUCLEOTIDE SEQUENCE</scope>
</reference>
<evidence type="ECO:0000313" key="4">
    <source>
        <dbReference type="Proteomes" id="UP000791440"/>
    </source>
</evidence>
<dbReference type="GO" id="GO:0016020">
    <property type="term" value="C:membrane"/>
    <property type="evidence" value="ECO:0007669"/>
    <property type="project" value="UniProtKB-SubCell"/>
</dbReference>
<keyword evidence="1" id="KW-1015">Disulfide bond</keyword>
<sequence length="434" mass="45819">MLPTSAYLGVGGGDSSTSVGGGGVVTLRCRAANAHGVVLSRDVTLQPVPDVSWEPVVTAAAAAAGGVAALTCGATRHAQYVRVAAWYRADRMLTIDAPTPESRYIMAGNSLLVRGASPADIGAYSCLARHSLSGQTKRSAPATLTLSPSDASTAPRLLPAAAELSVPAGADVCLPCVASDQPAPHYTWYREWAGRLQPVEVGGGGSGVWWWAQGAALCLRSVTRASAGAWLCKAYNVFGDATAHARLHVTDALRVTVAPLVLVCTDYPHSSLTTHMIFFNRSAGGYWDQESESPDMNKHDFTLIWRPYDYFANFIARVVADTGSTVRFNCSSSEAGASLSWLHDGAAAGAGAELVVRGVARAHRGAYQCFARLADHAAHATAELRLGGHTLSVRHALPHNSSITQHMPCKQRIIVSNWTSITLCSNKTNNRSTA</sequence>
<dbReference type="PROSITE" id="PS50835">
    <property type="entry name" value="IG_LIKE"/>
    <property type="match status" value="3"/>
</dbReference>
<dbReference type="Proteomes" id="UP000791440">
    <property type="component" value="Unassembled WGS sequence"/>
</dbReference>
<feature type="domain" description="Ig-like" evidence="2">
    <location>
        <begin position="307"/>
        <end position="385"/>
    </location>
</feature>
<proteinExistence type="predicted"/>
<accession>A0A922CYS2</accession>
<dbReference type="GO" id="GO:0098609">
    <property type="term" value="P:cell-cell adhesion"/>
    <property type="evidence" value="ECO:0007669"/>
    <property type="project" value="TreeGrafter"/>
</dbReference>
<dbReference type="SMART" id="SM00409">
    <property type="entry name" value="IG"/>
    <property type="match status" value="3"/>
</dbReference>
<dbReference type="SMART" id="SM00408">
    <property type="entry name" value="IGc2"/>
    <property type="match status" value="3"/>
</dbReference>
<organism evidence="3 4">
    <name type="scientific">Manduca sexta</name>
    <name type="common">Tobacco hawkmoth</name>
    <name type="synonym">Tobacco hornworm</name>
    <dbReference type="NCBI Taxonomy" id="7130"/>
    <lineage>
        <taxon>Eukaryota</taxon>
        <taxon>Metazoa</taxon>
        <taxon>Ecdysozoa</taxon>
        <taxon>Arthropoda</taxon>
        <taxon>Hexapoda</taxon>
        <taxon>Insecta</taxon>
        <taxon>Pterygota</taxon>
        <taxon>Neoptera</taxon>
        <taxon>Endopterygota</taxon>
        <taxon>Lepidoptera</taxon>
        <taxon>Glossata</taxon>
        <taxon>Ditrysia</taxon>
        <taxon>Bombycoidea</taxon>
        <taxon>Sphingidae</taxon>
        <taxon>Sphinginae</taxon>
        <taxon>Sphingini</taxon>
        <taxon>Manduca</taxon>
    </lineage>
</organism>
<feature type="domain" description="Ig-like" evidence="2">
    <location>
        <begin position="155"/>
        <end position="250"/>
    </location>
</feature>
<comment type="caution">
    <text evidence="3">The sequence shown here is derived from an EMBL/GenBank/DDBJ whole genome shotgun (WGS) entry which is preliminary data.</text>
</comment>
<reference evidence="3" key="2">
    <citation type="submission" date="2020-12" db="EMBL/GenBank/DDBJ databases">
        <authorList>
            <person name="Kanost M."/>
        </authorList>
    </citation>
    <scope>NUCLEOTIDE SEQUENCE</scope>
</reference>
<name>A0A922CYS2_MANSE</name>
<dbReference type="PANTHER" id="PTHR44170:SF6">
    <property type="entry name" value="CONTACTIN"/>
    <property type="match status" value="1"/>
</dbReference>
<dbReference type="InterPro" id="IPR003598">
    <property type="entry name" value="Ig_sub2"/>
</dbReference>
<gene>
    <name evidence="3" type="ORF">O3G_MSEX013109</name>
</gene>
<dbReference type="AlphaFoldDB" id="A0A922CYS2"/>
<protein>
    <recommendedName>
        <fullName evidence="2">Ig-like domain-containing protein</fullName>
    </recommendedName>
</protein>
<feature type="domain" description="Ig-like" evidence="2">
    <location>
        <begin position="49"/>
        <end position="145"/>
    </location>
</feature>
<keyword evidence="4" id="KW-1185">Reference proteome</keyword>
<dbReference type="InterPro" id="IPR013098">
    <property type="entry name" value="Ig_I-set"/>
</dbReference>
<dbReference type="Pfam" id="PF07679">
    <property type="entry name" value="I-set"/>
    <property type="match status" value="1"/>
</dbReference>
<dbReference type="EMBL" id="JH668820">
    <property type="protein sequence ID" value="KAG6462198.1"/>
    <property type="molecule type" value="Genomic_DNA"/>
</dbReference>
<evidence type="ECO:0000259" key="2">
    <source>
        <dbReference type="PROSITE" id="PS50835"/>
    </source>
</evidence>